<feature type="compositionally biased region" description="Polar residues" evidence="1">
    <location>
        <begin position="45"/>
        <end position="59"/>
    </location>
</feature>
<comment type="caution">
    <text evidence="2">The sequence shown here is derived from an EMBL/GenBank/DDBJ whole genome shotgun (WGS) entry which is preliminary data.</text>
</comment>
<dbReference type="AlphaFoldDB" id="A0AAV9UL13"/>
<feature type="compositionally biased region" description="Acidic residues" evidence="1">
    <location>
        <begin position="93"/>
        <end position="103"/>
    </location>
</feature>
<dbReference type="Proteomes" id="UP001375240">
    <property type="component" value="Unassembled WGS sequence"/>
</dbReference>
<sequence length="231" mass="25410">MPRSAEPTSTGFAPRRRGRLAIHSHRSGRNTRIYVRPGAPYPAVDSTTSTDTQGTNPTDNEPDPDFASDAFWEGRNPPPSAWPSSLRPRFDDVLDGDTPDEWELNVTSSEDRDGVDSDSDSDNEAMGYTTVTDGDLRTWCGQLVRGLGSRPSAYDVWEDPSSIPLLSQSIRPAGVAGGRRPRAYFVAGTQLLAQELRAQDEEEEEEELDEMDVDVRVSADFETLTFREGGG</sequence>
<name>A0AAV9UL13_9PEZI</name>
<evidence type="ECO:0000313" key="2">
    <source>
        <dbReference type="EMBL" id="KAK6344093.1"/>
    </source>
</evidence>
<feature type="region of interest" description="Disordered" evidence="1">
    <location>
        <begin position="1"/>
        <end position="129"/>
    </location>
</feature>
<keyword evidence="3" id="KW-1185">Reference proteome</keyword>
<organism evidence="2 3">
    <name type="scientific">Orbilia brochopaga</name>
    <dbReference type="NCBI Taxonomy" id="3140254"/>
    <lineage>
        <taxon>Eukaryota</taxon>
        <taxon>Fungi</taxon>
        <taxon>Dikarya</taxon>
        <taxon>Ascomycota</taxon>
        <taxon>Pezizomycotina</taxon>
        <taxon>Orbiliomycetes</taxon>
        <taxon>Orbiliales</taxon>
        <taxon>Orbiliaceae</taxon>
        <taxon>Orbilia</taxon>
    </lineage>
</organism>
<proteinExistence type="predicted"/>
<gene>
    <name evidence="2" type="ORF">TWF696_007740</name>
</gene>
<evidence type="ECO:0000313" key="3">
    <source>
        <dbReference type="Proteomes" id="UP001375240"/>
    </source>
</evidence>
<protein>
    <submittedName>
        <fullName evidence="2">Uncharacterized protein</fullName>
    </submittedName>
</protein>
<feature type="compositionally biased region" description="Basic residues" evidence="1">
    <location>
        <begin position="14"/>
        <end position="29"/>
    </location>
</feature>
<feature type="compositionally biased region" description="Polar residues" evidence="1">
    <location>
        <begin position="1"/>
        <end position="11"/>
    </location>
</feature>
<reference evidence="2 3" key="1">
    <citation type="submission" date="2019-10" db="EMBL/GenBank/DDBJ databases">
        <authorList>
            <person name="Palmer J.M."/>
        </authorList>
    </citation>
    <scope>NUCLEOTIDE SEQUENCE [LARGE SCALE GENOMIC DNA]</scope>
    <source>
        <strain evidence="2 3">TWF696</strain>
    </source>
</reference>
<dbReference type="EMBL" id="JAVHNQ010000006">
    <property type="protein sequence ID" value="KAK6344093.1"/>
    <property type="molecule type" value="Genomic_DNA"/>
</dbReference>
<accession>A0AAV9UL13</accession>
<evidence type="ECO:0000256" key="1">
    <source>
        <dbReference type="SAM" id="MobiDB-lite"/>
    </source>
</evidence>